<evidence type="ECO:0000256" key="2">
    <source>
        <dbReference type="ARBA" id="ARBA00022737"/>
    </source>
</evidence>
<name>A0A4W5K6A7_9TELE</name>
<reference evidence="6" key="3">
    <citation type="submission" date="2025-09" db="UniProtKB">
        <authorList>
            <consortium name="Ensembl"/>
        </authorList>
    </citation>
    <scope>IDENTIFICATION</scope>
</reference>
<dbReference type="InterPro" id="IPR004182">
    <property type="entry name" value="GRAM"/>
</dbReference>
<dbReference type="PROSITE" id="PS50197">
    <property type="entry name" value="BEACH"/>
    <property type="match status" value="1"/>
</dbReference>
<organism evidence="6 7">
    <name type="scientific">Hucho hucho</name>
    <name type="common">huchen</name>
    <dbReference type="NCBI Taxonomy" id="62062"/>
    <lineage>
        <taxon>Eukaryota</taxon>
        <taxon>Metazoa</taxon>
        <taxon>Chordata</taxon>
        <taxon>Craniata</taxon>
        <taxon>Vertebrata</taxon>
        <taxon>Euteleostomi</taxon>
        <taxon>Actinopterygii</taxon>
        <taxon>Neopterygii</taxon>
        <taxon>Teleostei</taxon>
        <taxon>Protacanthopterygii</taxon>
        <taxon>Salmoniformes</taxon>
        <taxon>Salmonidae</taxon>
        <taxon>Salmoninae</taxon>
        <taxon>Hucho</taxon>
    </lineage>
</organism>
<dbReference type="SUPFAM" id="SSF50729">
    <property type="entry name" value="PH domain-like"/>
    <property type="match status" value="1"/>
</dbReference>
<feature type="repeat" description="WD" evidence="3">
    <location>
        <begin position="718"/>
        <end position="759"/>
    </location>
</feature>
<dbReference type="SMART" id="SM01026">
    <property type="entry name" value="Beach"/>
    <property type="match status" value="1"/>
</dbReference>
<dbReference type="Ensembl" id="ENSHHUT00000006198.1">
    <property type="protein sequence ID" value="ENSHHUP00000006015.1"/>
    <property type="gene ID" value="ENSHHUG00000003680.1"/>
</dbReference>
<feature type="domain" description="BEACH-type PH" evidence="5">
    <location>
        <begin position="150"/>
        <end position="247"/>
    </location>
</feature>
<protein>
    <submittedName>
        <fullName evidence="6">Neutral sphingomyelinase activation associated factor</fullName>
    </submittedName>
</protein>
<dbReference type="STRING" id="62062.ENSHHUP00000006015"/>
<evidence type="ECO:0000313" key="6">
    <source>
        <dbReference type="Ensembl" id="ENSHHUP00000006015.1"/>
    </source>
</evidence>
<dbReference type="InterPro" id="IPR050865">
    <property type="entry name" value="BEACH_Domain"/>
</dbReference>
<dbReference type="CDD" id="cd00200">
    <property type="entry name" value="WD40"/>
    <property type="match status" value="1"/>
</dbReference>
<dbReference type="GO" id="GO:0030593">
    <property type="term" value="P:neutrophil chemotaxis"/>
    <property type="evidence" value="ECO:0007669"/>
    <property type="project" value="Ensembl"/>
</dbReference>
<dbReference type="PROSITE" id="PS00678">
    <property type="entry name" value="WD_REPEATS_1"/>
    <property type="match status" value="1"/>
</dbReference>
<evidence type="ECO:0000313" key="7">
    <source>
        <dbReference type="Proteomes" id="UP000314982"/>
    </source>
</evidence>
<dbReference type="InterPro" id="IPR036372">
    <property type="entry name" value="BEACH_dom_sf"/>
</dbReference>
<dbReference type="SMART" id="SM00568">
    <property type="entry name" value="GRAM"/>
    <property type="match status" value="1"/>
</dbReference>
<dbReference type="GO" id="GO:0002232">
    <property type="term" value="P:leukocyte chemotaxis involved in inflammatory response"/>
    <property type="evidence" value="ECO:0007669"/>
    <property type="project" value="Ensembl"/>
</dbReference>
<dbReference type="FunFam" id="2.130.10.10:FF:000336">
    <property type="entry name" value="Neutral sphingomyelinase activation-associated factor"/>
    <property type="match status" value="1"/>
</dbReference>
<dbReference type="Gene3D" id="2.130.10.10">
    <property type="entry name" value="YVTN repeat-like/Quinoprotein amine dehydrogenase"/>
    <property type="match status" value="2"/>
</dbReference>
<dbReference type="AlphaFoldDB" id="A0A4W5K6A7"/>
<feature type="repeat" description="WD" evidence="3">
    <location>
        <begin position="669"/>
        <end position="708"/>
    </location>
</feature>
<sequence length="876" mass="99670">MAFIKRKERSKERFSLLLLDLEEYYFEQHTVYHVTTSSAKKRKIRGSLKVCSKSIIFEPEDHVEPILKVCFCVYLIKENNVVAPYRVERGDSTFLFHLEVSSKTEDVVQTLLQLHRASCLDKLGDQTAMIAANLQSRLARTSFDKNSFQNVSEIPHMECEAEMVTPLVTNPGHVCITDQSLYFQPLNGYPEQVVRIELHRVKQIYKRRHGLRPLGLEVFCTENDFCSDIYLKFYKTSDRNDLYYYIATFLENHMVEHTAESYMLQWQRGHLSNYQYLLHLNNLADRSGNDLSQYPVFPWILADYSSTELDMMNPATFRDLSKPVGALNKERLERLLSRYRDMPDPCFMYGSHYSSPGYVLFYLVRVAPEHMLCLQNGRYDNADRMFNSIGETWKNCLEGATDFKELIPEFYGNDPSFLLNCLSLDLGKRQGGSSVQDVVLPPWAADASDFLQKSQKALESQYVSEHLHEWIDLVFGFKQKGSEAVAAHNVFHPLTYEGGIDCDSIEDPNEKIAMLIQILEFGQTPTQLFTTPHPQRITPRFQSISRTPSVNTPLNDEDSSFEDLTEESRRMAWNNIAKLKLMSTHKIHKEAVTGIAVTRTASSVFTTSQDSTLKMFSRESNGLQRSMSFSNMALSSCLMLPEDKAVVCSSWDNNVYFYSIPFGRRQDTLMGHDDAISKMCWKDNQLYTASWDSTVKVWQCDSADIANNKRCQFELLAEFEHEAGVNTINLNPAGTLLVSGTKDGTATIWDTSSSVQLHQVHCHSGKIHDMAFSPDSRHILSVGEDSCLKVIDVQTGMMISSVQADEEQRCFCWDGNTVLSGGQSGHLQVLDLLSSKVTTRIPGHSGAVTAMWMNEQCSTVITGGEDKQIIFWKLDC</sequence>
<dbReference type="PANTHER" id="PTHR13743:SF123">
    <property type="entry name" value="PROTEIN FAN"/>
    <property type="match status" value="1"/>
</dbReference>
<dbReference type="InterPro" id="IPR015943">
    <property type="entry name" value="WD40/YVTN_repeat-like_dom_sf"/>
</dbReference>
<proteinExistence type="predicted"/>
<dbReference type="Pfam" id="PF02893">
    <property type="entry name" value="GRAM"/>
    <property type="match status" value="1"/>
</dbReference>
<keyword evidence="7" id="KW-1185">Reference proteome</keyword>
<keyword evidence="2" id="KW-0677">Repeat</keyword>
<dbReference type="InterPro" id="IPR000409">
    <property type="entry name" value="BEACH_dom"/>
</dbReference>
<dbReference type="PROSITE" id="PS50082">
    <property type="entry name" value="WD_REPEATS_2"/>
    <property type="match status" value="4"/>
</dbReference>
<dbReference type="GeneTree" id="ENSGT00940000155059"/>
<dbReference type="Pfam" id="PF02138">
    <property type="entry name" value="Beach"/>
    <property type="match status" value="1"/>
</dbReference>
<evidence type="ECO:0000256" key="1">
    <source>
        <dbReference type="ARBA" id="ARBA00022574"/>
    </source>
</evidence>
<keyword evidence="1 3" id="KW-0853">WD repeat</keyword>
<dbReference type="SUPFAM" id="SSF50978">
    <property type="entry name" value="WD40 repeat-like"/>
    <property type="match status" value="1"/>
</dbReference>
<dbReference type="InterPro" id="IPR023362">
    <property type="entry name" value="PH-BEACH_dom"/>
</dbReference>
<dbReference type="InterPro" id="IPR019775">
    <property type="entry name" value="WD40_repeat_CS"/>
</dbReference>
<dbReference type="Pfam" id="PF25400">
    <property type="entry name" value="PH_FAN"/>
    <property type="match status" value="1"/>
</dbReference>
<dbReference type="PROSITE" id="PS51783">
    <property type="entry name" value="PH_BEACH"/>
    <property type="match status" value="1"/>
</dbReference>
<evidence type="ECO:0000259" key="5">
    <source>
        <dbReference type="PROSITE" id="PS51783"/>
    </source>
</evidence>
<dbReference type="InterPro" id="IPR001680">
    <property type="entry name" value="WD40_rpt"/>
</dbReference>
<dbReference type="PROSITE" id="PS50294">
    <property type="entry name" value="WD_REPEATS_REGION"/>
    <property type="match status" value="3"/>
</dbReference>
<feature type="domain" description="BEACH" evidence="4">
    <location>
        <begin position="251"/>
        <end position="536"/>
    </location>
</feature>
<dbReference type="InterPro" id="IPR036322">
    <property type="entry name" value="WD40_repeat_dom_sf"/>
</dbReference>
<feature type="repeat" description="WD" evidence="3">
    <location>
        <begin position="760"/>
        <end position="801"/>
    </location>
</feature>
<feature type="repeat" description="WD" evidence="3">
    <location>
        <begin position="841"/>
        <end position="876"/>
    </location>
</feature>
<dbReference type="GO" id="GO:0002233">
    <property type="term" value="P:leukocyte chemotaxis involved in immune response"/>
    <property type="evidence" value="ECO:0007669"/>
    <property type="project" value="Ensembl"/>
</dbReference>
<dbReference type="SUPFAM" id="SSF81837">
    <property type="entry name" value="BEACH domain"/>
    <property type="match status" value="1"/>
</dbReference>
<dbReference type="SMART" id="SM00320">
    <property type="entry name" value="WD40"/>
    <property type="match status" value="7"/>
</dbReference>
<dbReference type="InterPro" id="IPR011993">
    <property type="entry name" value="PH-like_dom_sf"/>
</dbReference>
<dbReference type="FunFam" id="1.10.1540.10:FF:000001">
    <property type="entry name" value="neurobeachin isoform X1"/>
    <property type="match status" value="1"/>
</dbReference>
<dbReference type="CDD" id="cd06071">
    <property type="entry name" value="Beach"/>
    <property type="match status" value="1"/>
</dbReference>
<reference evidence="7" key="1">
    <citation type="submission" date="2018-06" db="EMBL/GenBank/DDBJ databases">
        <title>Genome assembly of Danube salmon.</title>
        <authorList>
            <person name="Macqueen D.J."/>
            <person name="Gundappa M.K."/>
        </authorList>
    </citation>
    <scope>NUCLEOTIDE SEQUENCE [LARGE SCALE GENOMIC DNA]</scope>
</reference>
<dbReference type="InterPro" id="IPR057496">
    <property type="entry name" value="FAN-like_PH"/>
</dbReference>
<reference evidence="6" key="2">
    <citation type="submission" date="2025-08" db="UniProtKB">
        <authorList>
            <consortium name="Ensembl"/>
        </authorList>
    </citation>
    <scope>IDENTIFICATION</scope>
</reference>
<accession>A0A4W5K6A7</accession>
<dbReference type="PANTHER" id="PTHR13743">
    <property type="entry name" value="BEIGE/BEACH-RELATED"/>
    <property type="match status" value="1"/>
</dbReference>
<dbReference type="Proteomes" id="UP000314982">
    <property type="component" value="Unassembled WGS sequence"/>
</dbReference>
<dbReference type="Pfam" id="PF00400">
    <property type="entry name" value="WD40"/>
    <property type="match status" value="4"/>
</dbReference>
<evidence type="ECO:0000256" key="3">
    <source>
        <dbReference type="PROSITE-ProRule" id="PRU00221"/>
    </source>
</evidence>
<dbReference type="Gene3D" id="2.30.29.30">
    <property type="entry name" value="Pleckstrin-homology domain (PH domain)/Phosphotyrosine-binding domain (PTB)"/>
    <property type="match status" value="1"/>
</dbReference>
<dbReference type="Gene3D" id="1.10.1540.10">
    <property type="entry name" value="BEACH domain"/>
    <property type="match status" value="1"/>
</dbReference>
<evidence type="ECO:0000259" key="4">
    <source>
        <dbReference type="PROSITE" id="PS50197"/>
    </source>
</evidence>